<accession>A0A0F9ES35</accession>
<reference evidence="1" key="1">
    <citation type="journal article" date="2015" name="Nature">
        <title>Complex archaea that bridge the gap between prokaryotes and eukaryotes.</title>
        <authorList>
            <person name="Spang A."/>
            <person name="Saw J.H."/>
            <person name="Jorgensen S.L."/>
            <person name="Zaremba-Niedzwiedzka K."/>
            <person name="Martijn J."/>
            <person name="Lind A.E."/>
            <person name="van Eijk R."/>
            <person name="Schleper C."/>
            <person name="Guy L."/>
            <person name="Ettema T.J."/>
        </authorList>
    </citation>
    <scope>NUCLEOTIDE SEQUENCE</scope>
</reference>
<protein>
    <submittedName>
        <fullName evidence="1">Uncharacterized protein</fullName>
    </submittedName>
</protein>
<evidence type="ECO:0000313" key="1">
    <source>
        <dbReference type="EMBL" id="KKL47735.1"/>
    </source>
</evidence>
<organism evidence="1">
    <name type="scientific">marine sediment metagenome</name>
    <dbReference type="NCBI Taxonomy" id="412755"/>
    <lineage>
        <taxon>unclassified sequences</taxon>
        <taxon>metagenomes</taxon>
        <taxon>ecological metagenomes</taxon>
    </lineage>
</organism>
<gene>
    <name evidence="1" type="ORF">LCGC14_2332600</name>
</gene>
<dbReference type="AlphaFoldDB" id="A0A0F9ES35"/>
<comment type="caution">
    <text evidence="1">The sequence shown here is derived from an EMBL/GenBank/DDBJ whole genome shotgun (WGS) entry which is preliminary data.</text>
</comment>
<sequence>MNATAAEMLAELALMLDAVHVDDDI</sequence>
<name>A0A0F9ES35_9ZZZZ</name>
<proteinExistence type="predicted"/>
<dbReference type="EMBL" id="LAZR01033563">
    <property type="protein sequence ID" value="KKL47735.1"/>
    <property type="molecule type" value="Genomic_DNA"/>
</dbReference>
<feature type="non-terminal residue" evidence="1">
    <location>
        <position position="25"/>
    </location>
</feature>